<dbReference type="AlphaFoldDB" id="A0A9Q1G128"/>
<proteinExistence type="predicted"/>
<sequence length="195" mass="20886">MAGSDESHLRSLPLVTTRRGARCLRRICQAQLRGIGVIIPSERLRLHAVTTGASLETRYRGEVVSVAASLLPGSAGKNGSLARPRNSRLRGWLPPGFAQQPRKEKERADWSEPRAEAENGEWLSAVCAALLLEERAFGARASGRLPVVPGPQVTSPPPRPQLPAPPDSWSPSVGPGPLAPPPTPPPPTALNTQYR</sequence>
<dbReference type="Proteomes" id="UP001152622">
    <property type="component" value="Chromosome 3"/>
</dbReference>
<keyword evidence="3" id="KW-1185">Reference proteome</keyword>
<evidence type="ECO:0000313" key="2">
    <source>
        <dbReference type="EMBL" id="KAJ8371396.1"/>
    </source>
</evidence>
<organism evidence="2 3">
    <name type="scientific">Synaphobranchus kaupii</name>
    <name type="common">Kaup's arrowtooth eel</name>
    <dbReference type="NCBI Taxonomy" id="118154"/>
    <lineage>
        <taxon>Eukaryota</taxon>
        <taxon>Metazoa</taxon>
        <taxon>Chordata</taxon>
        <taxon>Craniata</taxon>
        <taxon>Vertebrata</taxon>
        <taxon>Euteleostomi</taxon>
        <taxon>Actinopterygii</taxon>
        <taxon>Neopterygii</taxon>
        <taxon>Teleostei</taxon>
        <taxon>Anguilliformes</taxon>
        <taxon>Synaphobranchidae</taxon>
        <taxon>Synaphobranchus</taxon>
    </lineage>
</organism>
<name>A0A9Q1G128_SYNKA</name>
<evidence type="ECO:0000256" key="1">
    <source>
        <dbReference type="SAM" id="MobiDB-lite"/>
    </source>
</evidence>
<dbReference type="EMBL" id="JAINUF010000003">
    <property type="protein sequence ID" value="KAJ8371396.1"/>
    <property type="molecule type" value="Genomic_DNA"/>
</dbReference>
<comment type="caution">
    <text evidence="2">The sequence shown here is derived from an EMBL/GenBank/DDBJ whole genome shotgun (WGS) entry which is preliminary data.</text>
</comment>
<gene>
    <name evidence="2" type="ORF">SKAU_G00114240</name>
</gene>
<feature type="compositionally biased region" description="Pro residues" evidence="1">
    <location>
        <begin position="154"/>
        <end position="168"/>
    </location>
</feature>
<feature type="compositionally biased region" description="Pro residues" evidence="1">
    <location>
        <begin position="177"/>
        <end position="188"/>
    </location>
</feature>
<reference evidence="2" key="1">
    <citation type="journal article" date="2023" name="Science">
        <title>Genome structures resolve the early diversification of teleost fishes.</title>
        <authorList>
            <person name="Parey E."/>
            <person name="Louis A."/>
            <person name="Montfort J."/>
            <person name="Bouchez O."/>
            <person name="Roques C."/>
            <person name="Iampietro C."/>
            <person name="Lluch J."/>
            <person name="Castinel A."/>
            <person name="Donnadieu C."/>
            <person name="Desvignes T."/>
            <person name="Floi Bucao C."/>
            <person name="Jouanno E."/>
            <person name="Wen M."/>
            <person name="Mejri S."/>
            <person name="Dirks R."/>
            <person name="Jansen H."/>
            <person name="Henkel C."/>
            <person name="Chen W.J."/>
            <person name="Zahm M."/>
            <person name="Cabau C."/>
            <person name="Klopp C."/>
            <person name="Thompson A.W."/>
            <person name="Robinson-Rechavi M."/>
            <person name="Braasch I."/>
            <person name="Lecointre G."/>
            <person name="Bobe J."/>
            <person name="Postlethwait J.H."/>
            <person name="Berthelot C."/>
            <person name="Roest Crollius H."/>
            <person name="Guiguen Y."/>
        </authorList>
    </citation>
    <scope>NUCLEOTIDE SEQUENCE</scope>
    <source>
        <strain evidence="2">WJC10195</strain>
    </source>
</reference>
<feature type="region of interest" description="Disordered" evidence="1">
    <location>
        <begin position="75"/>
        <end position="115"/>
    </location>
</feature>
<accession>A0A9Q1G128</accession>
<feature type="compositionally biased region" description="Basic and acidic residues" evidence="1">
    <location>
        <begin position="101"/>
        <end position="115"/>
    </location>
</feature>
<protein>
    <submittedName>
        <fullName evidence="2">Uncharacterized protein</fullName>
    </submittedName>
</protein>
<evidence type="ECO:0000313" key="3">
    <source>
        <dbReference type="Proteomes" id="UP001152622"/>
    </source>
</evidence>
<feature type="region of interest" description="Disordered" evidence="1">
    <location>
        <begin position="143"/>
        <end position="195"/>
    </location>
</feature>